<dbReference type="CDD" id="cd22789">
    <property type="entry name" value="BORCS5-like"/>
    <property type="match status" value="1"/>
</dbReference>
<accession>A0A183H942</accession>
<evidence type="ECO:0000256" key="7">
    <source>
        <dbReference type="SAM" id="MobiDB-lite"/>
    </source>
</evidence>
<organism evidence="10">
    <name type="scientific">Onchocerca flexuosa</name>
    <dbReference type="NCBI Taxonomy" id="387005"/>
    <lineage>
        <taxon>Eukaryota</taxon>
        <taxon>Metazoa</taxon>
        <taxon>Ecdysozoa</taxon>
        <taxon>Nematoda</taxon>
        <taxon>Chromadorea</taxon>
        <taxon>Rhabditida</taxon>
        <taxon>Spirurina</taxon>
        <taxon>Spiruromorpha</taxon>
        <taxon>Filarioidea</taxon>
        <taxon>Onchocercidae</taxon>
        <taxon>Onchocerca</taxon>
    </lineage>
</organism>
<feature type="compositionally biased region" description="Polar residues" evidence="7">
    <location>
        <begin position="1"/>
        <end position="18"/>
    </location>
</feature>
<dbReference type="WBParaSite" id="OFLC_0000400301-mRNA-1">
    <property type="protein sequence ID" value="OFLC_0000400301-mRNA-1"/>
    <property type="gene ID" value="OFLC_0000400301"/>
</dbReference>
<dbReference type="Proteomes" id="UP000267606">
    <property type="component" value="Unassembled WGS sequence"/>
</dbReference>
<evidence type="ECO:0000256" key="2">
    <source>
        <dbReference type="ARBA" id="ARBA00010235"/>
    </source>
</evidence>
<dbReference type="Pfam" id="PF10158">
    <property type="entry name" value="LOH1CR12"/>
    <property type="match status" value="1"/>
</dbReference>
<dbReference type="GO" id="GO:0098574">
    <property type="term" value="C:cytoplasmic side of lysosomal membrane"/>
    <property type="evidence" value="ECO:0007669"/>
    <property type="project" value="TreeGrafter"/>
</dbReference>
<sequence length="241" mass="27693">MGNEQSSSETNIPSSHSFLLNKRSDTKTKGKIIVVKQRTNTEDLSCSKNDDIMKRFLDIPKFYPILKSSLNHPGLRDPPETVFKVSPRPILKFAYRLQEHLSRCANIVVAEQESLGNSMKNMDHDIALLLVHFGDRKRSMDHFQNYLEKINDLQAHISNLQFLFQDLMPMAETLNDILPEQKRLPLLDIDYFKNGAEYSVQIKHSEIIRKIESGTYSIDNNQDDLHIKPVDEVAVVDKNNA</sequence>
<gene>
    <name evidence="8" type="ORF">OFLC_LOCUS4004</name>
</gene>
<reference evidence="10" key="1">
    <citation type="submission" date="2016-06" db="UniProtKB">
        <authorList>
            <consortium name="WormBaseParasite"/>
        </authorList>
    </citation>
    <scope>IDENTIFICATION</scope>
</reference>
<dbReference type="GO" id="GO:0030672">
    <property type="term" value="C:synaptic vesicle membrane"/>
    <property type="evidence" value="ECO:0007669"/>
    <property type="project" value="TreeGrafter"/>
</dbReference>
<reference evidence="8 9" key="2">
    <citation type="submission" date="2018-11" db="EMBL/GenBank/DDBJ databases">
        <authorList>
            <consortium name="Pathogen Informatics"/>
        </authorList>
    </citation>
    <scope>NUCLEOTIDE SEQUENCE [LARGE SCALE GENOMIC DNA]</scope>
</reference>
<feature type="region of interest" description="Disordered" evidence="7">
    <location>
        <begin position="1"/>
        <end position="20"/>
    </location>
</feature>
<dbReference type="GO" id="GO:0032418">
    <property type="term" value="P:lysosome localization"/>
    <property type="evidence" value="ECO:0007669"/>
    <property type="project" value="InterPro"/>
</dbReference>
<dbReference type="GO" id="GO:1903744">
    <property type="term" value="P:positive regulation of anterograde synaptic vesicle transport"/>
    <property type="evidence" value="ECO:0007669"/>
    <property type="project" value="TreeGrafter"/>
</dbReference>
<evidence type="ECO:0000313" key="10">
    <source>
        <dbReference type="WBParaSite" id="OFLC_0000400301-mRNA-1"/>
    </source>
</evidence>
<dbReference type="InterPro" id="IPR018780">
    <property type="entry name" value="TBORCS5"/>
</dbReference>
<dbReference type="EMBL" id="UZAJ01002884">
    <property type="protein sequence ID" value="VDO38560.1"/>
    <property type="molecule type" value="Genomic_DNA"/>
</dbReference>
<protein>
    <recommendedName>
        <fullName evidence="3">BLOC-1-related complex subunit 5</fullName>
    </recommendedName>
</protein>
<name>A0A183H942_9BILA</name>
<dbReference type="PANTHER" id="PTHR31634:SF2">
    <property type="entry name" value="BLOC-1-RELATED COMPLEX SUBUNIT 5"/>
    <property type="match status" value="1"/>
</dbReference>
<keyword evidence="5" id="KW-0458">Lysosome</keyword>
<evidence type="ECO:0000256" key="5">
    <source>
        <dbReference type="ARBA" id="ARBA00023228"/>
    </source>
</evidence>
<evidence type="ECO:0000256" key="4">
    <source>
        <dbReference type="ARBA" id="ARBA00023136"/>
    </source>
</evidence>
<keyword evidence="6" id="KW-0449">Lipoprotein</keyword>
<proteinExistence type="inferred from homology"/>
<comment type="similarity">
    <text evidence="2">Belongs to the BORCS5 family.</text>
</comment>
<evidence type="ECO:0000256" key="1">
    <source>
        <dbReference type="ARBA" id="ARBA00004122"/>
    </source>
</evidence>
<evidence type="ECO:0000313" key="8">
    <source>
        <dbReference type="EMBL" id="VDO38560.1"/>
    </source>
</evidence>
<keyword evidence="4" id="KW-0472">Membrane</keyword>
<dbReference type="STRING" id="387005.A0A183H942"/>
<evidence type="ECO:0000313" key="9">
    <source>
        <dbReference type="Proteomes" id="UP000267606"/>
    </source>
</evidence>
<keyword evidence="9" id="KW-1185">Reference proteome</keyword>
<evidence type="ECO:0000256" key="3">
    <source>
        <dbReference type="ARBA" id="ARBA00022300"/>
    </source>
</evidence>
<evidence type="ECO:0000256" key="6">
    <source>
        <dbReference type="ARBA" id="ARBA00023288"/>
    </source>
</evidence>
<dbReference type="AlphaFoldDB" id="A0A183H942"/>
<dbReference type="PANTHER" id="PTHR31634">
    <property type="entry name" value="BLOC-1-RELATED COMPLEX SUBUNIT 5"/>
    <property type="match status" value="1"/>
</dbReference>
<dbReference type="GO" id="GO:0072384">
    <property type="term" value="P:organelle transport along microtubule"/>
    <property type="evidence" value="ECO:0007669"/>
    <property type="project" value="TreeGrafter"/>
</dbReference>
<comment type="subcellular location">
    <subcellularLocation>
        <location evidence="1">Lysosome membrane</location>
        <topology evidence="1">Lipid-anchor</topology>
        <orientation evidence="1">Cytoplasmic side</orientation>
    </subcellularLocation>
</comment>
<dbReference type="GO" id="GO:0099078">
    <property type="term" value="C:BORC complex"/>
    <property type="evidence" value="ECO:0007669"/>
    <property type="project" value="TreeGrafter"/>
</dbReference>